<dbReference type="Pfam" id="PF03176">
    <property type="entry name" value="MMPL"/>
    <property type="match status" value="2"/>
</dbReference>
<feature type="transmembrane region" description="Helical" evidence="8">
    <location>
        <begin position="569"/>
        <end position="589"/>
    </location>
</feature>
<dbReference type="Gene3D" id="1.20.1640.10">
    <property type="entry name" value="Multidrug efflux transporter AcrB transmembrane domain"/>
    <property type="match status" value="2"/>
</dbReference>
<feature type="transmembrane region" description="Helical" evidence="8">
    <location>
        <begin position="648"/>
        <end position="668"/>
    </location>
</feature>
<evidence type="ECO:0000313" key="11">
    <source>
        <dbReference type="EMBL" id="NEW45251.1"/>
    </source>
</evidence>
<feature type="transmembrane region" description="Helical" evidence="8">
    <location>
        <begin position="353"/>
        <end position="373"/>
    </location>
</feature>
<feature type="transmembrane region" description="Helical" evidence="8">
    <location>
        <begin position="623"/>
        <end position="642"/>
    </location>
</feature>
<feature type="transmembrane region" description="Helical" evidence="8">
    <location>
        <begin position="308"/>
        <end position="332"/>
    </location>
</feature>
<evidence type="ECO:0000313" key="13">
    <source>
        <dbReference type="Proteomes" id="UP000468928"/>
    </source>
</evidence>
<keyword evidence="5 8" id="KW-1133">Transmembrane helix</keyword>
<comment type="subcellular location">
    <subcellularLocation>
        <location evidence="1">Cell membrane</location>
        <topology evidence="1">Multi-pass membrane protein</topology>
    </subcellularLocation>
</comment>
<feature type="chain" id="PRO_5026784416" evidence="9">
    <location>
        <begin position="34"/>
        <end position="708"/>
    </location>
</feature>
<feature type="signal peptide" evidence="9">
    <location>
        <begin position="1"/>
        <end position="33"/>
    </location>
</feature>
<evidence type="ECO:0000313" key="14">
    <source>
        <dbReference type="Proteomes" id="UP000470876"/>
    </source>
</evidence>
<evidence type="ECO:0000256" key="3">
    <source>
        <dbReference type="ARBA" id="ARBA00022475"/>
    </source>
</evidence>
<evidence type="ECO:0000256" key="1">
    <source>
        <dbReference type="ARBA" id="ARBA00004651"/>
    </source>
</evidence>
<keyword evidence="9" id="KW-0732">Signal</keyword>
<accession>A0A6P1D6W2</accession>
<sequence>MTTWARFVVNRPRTVLAVVIGLMLLGAAYGASAAEKVGAAGFTDPASESSQVDALVRAHIGPTTADIVAVYTAPDGETLDAIGPQISATIDRIDPALLERPIETYWNSAPPRTQFLRSADGRQALAVVYLAGDENQRITAFGEVEADLRVPGIHTRLAGYSALADEITTRSQHDLILAESISIPVTLLILVLVFGGLAAASLPVLVGALAVGGSLAAIRALTEFTEVTTFAVNIASLIGLGMAIDYGLFLVTRFREEIAGGHRVPTAIERTCATAGRTVMFSAALLICAFAGTFVFPQPVLKSLGFGAIAAVALAAALSLTVLPAMLALFGARIGASRERGHTERFWGRIVDAVLLRPRIVAVMVTAMLLLLATPLLGVRLGDIDHRALPADNPMRTAVDELTERFPAANSGVTAVLRGPGGAPPDAAAVATVVRNLGAVPGVGPVFQVGRAVDVVVVHAMLDSADRSDDAIAAVAAVRALEPPAGTELRIGGDTAATVDSVDSITAAMPWMIAVMVAATLLLLSVAFRSIALPMKAVAMAFVSLAATFGILTWIFHDGHLAGMLGVTPGPLAAGMVVLIIAVVFGLSTDYEVFLLSRMVEAHHAGADTAASVRTGTLRTARVITAAAVLLIVVTGAFTLSPLTPMRFLGIGMILALIIDATLVRMLLVPALVQLMGPLNWWTPWSGRGAESDREAPQARDRISSGSM</sequence>
<dbReference type="RefSeq" id="WP_163824780.1">
    <property type="nucleotide sequence ID" value="NZ_JAAGUX010000008.1"/>
</dbReference>
<dbReference type="EMBL" id="JAAGUZ010000028">
    <property type="protein sequence ID" value="NEW45251.1"/>
    <property type="molecule type" value="Genomic_DNA"/>
</dbReference>
<feature type="compositionally biased region" description="Basic and acidic residues" evidence="7">
    <location>
        <begin position="690"/>
        <end position="708"/>
    </location>
</feature>
<evidence type="ECO:0000256" key="2">
    <source>
        <dbReference type="ARBA" id="ARBA00010157"/>
    </source>
</evidence>
<dbReference type="SUPFAM" id="SSF82866">
    <property type="entry name" value="Multidrug efflux transporter AcrB transmembrane domain"/>
    <property type="match status" value="2"/>
</dbReference>
<dbReference type="InterPro" id="IPR000731">
    <property type="entry name" value="SSD"/>
</dbReference>
<keyword evidence="6 8" id="KW-0472">Membrane</keyword>
<evidence type="ECO:0000256" key="6">
    <source>
        <dbReference type="ARBA" id="ARBA00023136"/>
    </source>
</evidence>
<comment type="caution">
    <text evidence="11">The sequence shown here is derived from an EMBL/GenBank/DDBJ whole genome shotgun (WGS) entry which is preliminary data.</text>
</comment>
<evidence type="ECO:0000256" key="9">
    <source>
        <dbReference type="SAM" id="SignalP"/>
    </source>
</evidence>
<dbReference type="PROSITE" id="PS50156">
    <property type="entry name" value="SSD"/>
    <property type="match status" value="1"/>
</dbReference>
<feature type="transmembrane region" description="Helical" evidence="8">
    <location>
        <begin position="272"/>
        <end position="296"/>
    </location>
</feature>
<dbReference type="InterPro" id="IPR004869">
    <property type="entry name" value="MMPL_dom"/>
</dbReference>
<evidence type="ECO:0000256" key="8">
    <source>
        <dbReference type="SAM" id="Phobius"/>
    </source>
</evidence>
<dbReference type="Proteomes" id="UP000468928">
    <property type="component" value="Unassembled WGS sequence"/>
</dbReference>
<feature type="transmembrane region" description="Helical" evidence="8">
    <location>
        <begin position="227"/>
        <end position="251"/>
    </location>
</feature>
<evidence type="ECO:0000256" key="5">
    <source>
        <dbReference type="ARBA" id="ARBA00022989"/>
    </source>
</evidence>
<feature type="transmembrane region" description="Helical" evidence="8">
    <location>
        <begin position="537"/>
        <end position="557"/>
    </location>
</feature>
<reference evidence="13 14" key="1">
    <citation type="submission" date="2020-01" db="EMBL/GenBank/DDBJ databases">
        <title>Genetics and antimicrobial susceptibilities of Nocardia species isolated from the soil; a comparison with species isolated from humans.</title>
        <authorList>
            <person name="Carrasco G."/>
            <person name="Monzon S."/>
            <person name="Sansegundo M."/>
            <person name="Garcia E."/>
            <person name="Garrido N."/>
            <person name="Medina M.J."/>
            <person name="Villalon P."/>
            <person name="Ramirez-Arocha A.C."/>
            <person name="Jimenez P."/>
            <person name="Cuesta I."/>
            <person name="Valdezate S."/>
        </authorList>
    </citation>
    <scope>NUCLEOTIDE SEQUENCE [LARGE SCALE GENOMIC DNA]</scope>
    <source>
        <strain evidence="11 13">CNM20110639</strain>
        <strain evidence="12 14">CNM20110649</strain>
    </source>
</reference>
<name>A0A6P1D6W2_9NOCA</name>
<comment type="similarity">
    <text evidence="2">Belongs to the resistance-nodulation-cell division (RND) (TC 2.A.6) family. MmpL subfamily.</text>
</comment>
<dbReference type="InterPro" id="IPR050545">
    <property type="entry name" value="Mycobact_MmpL"/>
</dbReference>
<dbReference type="AlphaFoldDB" id="A0A6P1D6W2"/>
<gene>
    <name evidence="11" type="ORF">GV789_12405</name>
    <name evidence="12" type="ORF">GV794_06720</name>
</gene>
<dbReference type="PANTHER" id="PTHR33406">
    <property type="entry name" value="MEMBRANE PROTEIN MJ1562-RELATED"/>
    <property type="match status" value="1"/>
</dbReference>
<evidence type="ECO:0000259" key="10">
    <source>
        <dbReference type="PROSITE" id="PS50156"/>
    </source>
</evidence>
<keyword evidence="4 8" id="KW-0812">Transmembrane</keyword>
<evidence type="ECO:0000256" key="4">
    <source>
        <dbReference type="ARBA" id="ARBA00022692"/>
    </source>
</evidence>
<dbReference type="Proteomes" id="UP000470876">
    <property type="component" value="Unassembled WGS sequence"/>
</dbReference>
<dbReference type="EMBL" id="JAAGUX010000008">
    <property type="protein sequence ID" value="NEW55348.1"/>
    <property type="molecule type" value="Genomic_DNA"/>
</dbReference>
<dbReference type="PANTHER" id="PTHR33406:SF11">
    <property type="entry name" value="MEMBRANE PROTEIN SCO6666-RELATED"/>
    <property type="match status" value="1"/>
</dbReference>
<protein>
    <submittedName>
        <fullName evidence="11">MMPL family transporter</fullName>
    </submittedName>
</protein>
<feature type="domain" description="SSD" evidence="10">
    <location>
        <begin position="197"/>
        <end position="329"/>
    </location>
</feature>
<evidence type="ECO:0000256" key="7">
    <source>
        <dbReference type="SAM" id="MobiDB-lite"/>
    </source>
</evidence>
<organism evidence="11 13">
    <name type="scientific">Nocardia cyriacigeorgica</name>
    <dbReference type="NCBI Taxonomy" id="135487"/>
    <lineage>
        <taxon>Bacteria</taxon>
        <taxon>Bacillati</taxon>
        <taxon>Actinomycetota</taxon>
        <taxon>Actinomycetes</taxon>
        <taxon>Mycobacteriales</taxon>
        <taxon>Nocardiaceae</taxon>
        <taxon>Nocardia</taxon>
    </lineage>
</organism>
<keyword evidence="3" id="KW-1003">Cell membrane</keyword>
<evidence type="ECO:0000313" key="12">
    <source>
        <dbReference type="EMBL" id="NEW55348.1"/>
    </source>
</evidence>
<feature type="transmembrane region" description="Helical" evidence="8">
    <location>
        <begin position="508"/>
        <end position="528"/>
    </location>
</feature>
<keyword evidence="14" id="KW-1185">Reference proteome</keyword>
<feature type="region of interest" description="Disordered" evidence="7">
    <location>
        <begin position="688"/>
        <end position="708"/>
    </location>
</feature>
<proteinExistence type="inferred from homology"/>
<dbReference type="GO" id="GO:0005886">
    <property type="term" value="C:plasma membrane"/>
    <property type="evidence" value="ECO:0007669"/>
    <property type="project" value="UniProtKB-SubCell"/>
</dbReference>